<keyword evidence="8" id="KW-0472">Membrane</keyword>
<dbReference type="GO" id="GO:0005524">
    <property type="term" value="F:ATP binding"/>
    <property type="evidence" value="ECO:0007669"/>
    <property type="project" value="UniProtKB-KW"/>
</dbReference>
<keyword evidence="4" id="KW-1003">Cell membrane</keyword>
<keyword evidence="12" id="KW-1185">Reference proteome</keyword>
<evidence type="ECO:0000259" key="10">
    <source>
        <dbReference type="PROSITE" id="PS50893"/>
    </source>
</evidence>
<accession>A0A1W2BS65</accession>
<dbReference type="InterPro" id="IPR015856">
    <property type="entry name" value="ABC_transpr_CbiO/EcfA_su"/>
</dbReference>
<dbReference type="InterPro" id="IPR003593">
    <property type="entry name" value="AAA+_ATPase"/>
</dbReference>
<dbReference type="Pfam" id="PF00005">
    <property type="entry name" value="ABC_tran"/>
    <property type="match status" value="1"/>
</dbReference>
<evidence type="ECO:0000256" key="6">
    <source>
        <dbReference type="ARBA" id="ARBA00022840"/>
    </source>
</evidence>
<dbReference type="SMART" id="SM00382">
    <property type="entry name" value="AAA"/>
    <property type="match status" value="1"/>
</dbReference>
<dbReference type="InterPro" id="IPR050095">
    <property type="entry name" value="ECF_ABC_transporter_ATP-bd"/>
</dbReference>
<keyword evidence="6 11" id="KW-0067">ATP-binding</keyword>
<feature type="domain" description="ABC transporter" evidence="10">
    <location>
        <begin position="7"/>
        <end position="239"/>
    </location>
</feature>
<evidence type="ECO:0000256" key="4">
    <source>
        <dbReference type="ARBA" id="ARBA00022475"/>
    </source>
</evidence>
<dbReference type="RefSeq" id="WP_084068904.1">
    <property type="nucleotide sequence ID" value="NZ_FWXY01000009.1"/>
</dbReference>
<name>A0A1W2BS65_9BACT</name>
<dbReference type="GO" id="GO:0016887">
    <property type="term" value="F:ATP hydrolysis activity"/>
    <property type="evidence" value="ECO:0007669"/>
    <property type="project" value="InterPro"/>
</dbReference>
<dbReference type="FunFam" id="3.40.50.300:FF:000224">
    <property type="entry name" value="Energy-coupling factor transporter ATP-binding protein EcfA"/>
    <property type="match status" value="1"/>
</dbReference>
<evidence type="ECO:0000256" key="3">
    <source>
        <dbReference type="ARBA" id="ARBA00022448"/>
    </source>
</evidence>
<dbReference type="AlphaFoldDB" id="A0A1W2BS65"/>
<dbReference type="GO" id="GO:0043190">
    <property type="term" value="C:ATP-binding cassette (ABC) transporter complex"/>
    <property type="evidence" value="ECO:0007669"/>
    <property type="project" value="TreeGrafter"/>
</dbReference>
<evidence type="ECO:0000256" key="7">
    <source>
        <dbReference type="ARBA" id="ARBA00022967"/>
    </source>
</evidence>
<keyword evidence="7" id="KW-1278">Translocase</keyword>
<organism evidence="11 12">
    <name type="scientific">Desulfocicer vacuolatum DSM 3385</name>
    <dbReference type="NCBI Taxonomy" id="1121400"/>
    <lineage>
        <taxon>Bacteria</taxon>
        <taxon>Pseudomonadati</taxon>
        <taxon>Thermodesulfobacteriota</taxon>
        <taxon>Desulfobacteria</taxon>
        <taxon>Desulfobacterales</taxon>
        <taxon>Desulfobacteraceae</taxon>
        <taxon>Desulfocicer</taxon>
    </lineage>
</organism>
<dbReference type="Proteomes" id="UP000192418">
    <property type="component" value="Unassembled WGS sequence"/>
</dbReference>
<dbReference type="GO" id="GO:0042626">
    <property type="term" value="F:ATPase-coupled transmembrane transporter activity"/>
    <property type="evidence" value="ECO:0007669"/>
    <property type="project" value="TreeGrafter"/>
</dbReference>
<dbReference type="InterPro" id="IPR027417">
    <property type="entry name" value="P-loop_NTPase"/>
</dbReference>
<dbReference type="CDD" id="cd03225">
    <property type="entry name" value="ABC_cobalt_CbiO_domain1"/>
    <property type="match status" value="1"/>
</dbReference>
<dbReference type="PANTHER" id="PTHR43553">
    <property type="entry name" value="HEAVY METAL TRANSPORTER"/>
    <property type="match status" value="1"/>
</dbReference>
<evidence type="ECO:0000256" key="9">
    <source>
        <dbReference type="SAM" id="MobiDB-lite"/>
    </source>
</evidence>
<dbReference type="PROSITE" id="PS00211">
    <property type="entry name" value="ABC_TRANSPORTER_1"/>
    <property type="match status" value="1"/>
</dbReference>
<evidence type="ECO:0000256" key="1">
    <source>
        <dbReference type="ARBA" id="ARBA00004236"/>
    </source>
</evidence>
<evidence type="ECO:0000256" key="8">
    <source>
        <dbReference type="ARBA" id="ARBA00023136"/>
    </source>
</evidence>
<evidence type="ECO:0000256" key="2">
    <source>
        <dbReference type="ARBA" id="ARBA00005417"/>
    </source>
</evidence>
<sequence length="302" mass="33122">MNQNPIMVVENLSHTYANGTPGLSNISFSVNKGDFILVAGRNGSGKSTLFRHLNGLQSPTTGSISLHGSPLKEQKQTALTKVGLIFQDADTQIVGETVWEDVIFGPCNLKLSPDEIHDRGLRALTAMNLLHLKERDPSTLSGGEKRKLAIAGVLAMEPEILVFDEPFSNLDYPGTRDLIASVVSLHRAGHTIILSTHDLEKIIFYATRMLLLSRGTLVHDDMPQVLLNHLEPLGIRQPCAQRLGMPIAPWDRDAPPVAPLSGKTDPTPMKNTFREQKTQSKKKGSPWCNAPEKIKIPEVIHG</sequence>
<dbReference type="SUPFAM" id="SSF52540">
    <property type="entry name" value="P-loop containing nucleoside triphosphate hydrolases"/>
    <property type="match status" value="1"/>
</dbReference>
<evidence type="ECO:0000313" key="12">
    <source>
        <dbReference type="Proteomes" id="UP000192418"/>
    </source>
</evidence>
<keyword evidence="5" id="KW-0547">Nucleotide-binding</keyword>
<evidence type="ECO:0000313" key="11">
    <source>
        <dbReference type="EMBL" id="SMC75721.1"/>
    </source>
</evidence>
<dbReference type="PROSITE" id="PS50893">
    <property type="entry name" value="ABC_TRANSPORTER_2"/>
    <property type="match status" value="1"/>
</dbReference>
<dbReference type="InterPro" id="IPR017871">
    <property type="entry name" value="ABC_transporter-like_CS"/>
</dbReference>
<proteinExistence type="inferred from homology"/>
<dbReference type="STRING" id="1121400.SAMN02746065_10984"/>
<dbReference type="PANTHER" id="PTHR43553:SF24">
    <property type="entry name" value="ENERGY-COUPLING FACTOR TRANSPORTER ATP-BINDING PROTEIN ECFA1"/>
    <property type="match status" value="1"/>
</dbReference>
<reference evidence="11 12" key="1">
    <citation type="submission" date="2017-04" db="EMBL/GenBank/DDBJ databases">
        <authorList>
            <person name="Afonso C.L."/>
            <person name="Miller P.J."/>
            <person name="Scott M.A."/>
            <person name="Spackman E."/>
            <person name="Goraichik I."/>
            <person name="Dimitrov K.M."/>
            <person name="Suarez D.L."/>
            <person name="Swayne D.E."/>
        </authorList>
    </citation>
    <scope>NUCLEOTIDE SEQUENCE [LARGE SCALE GENOMIC DNA]</scope>
    <source>
        <strain evidence="11 12">DSM 3385</strain>
    </source>
</reference>
<dbReference type="EMBL" id="FWXY01000009">
    <property type="protein sequence ID" value="SMC75721.1"/>
    <property type="molecule type" value="Genomic_DNA"/>
</dbReference>
<dbReference type="OrthoDB" id="9809450at2"/>
<keyword evidence="3" id="KW-0813">Transport</keyword>
<dbReference type="Gene3D" id="3.40.50.300">
    <property type="entry name" value="P-loop containing nucleotide triphosphate hydrolases"/>
    <property type="match status" value="1"/>
</dbReference>
<dbReference type="InterPro" id="IPR003439">
    <property type="entry name" value="ABC_transporter-like_ATP-bd"/>
</dbReference>
<comment type="similarity">
    <text evidence="2">Belongs to the ABC transporter superfamily.</text>
</comment>
<feature type="region of interest" description="Disordered" evidence="9">
    <location>
        <begin position="253"/>
        <end position="289"/>
    </location>
</feature>
<protein>
    <submittedName>
        <fullName evidence="11">Biotin transport system ATP-binding protein</fullName>
    </submittedName>
</protein>
<comment type="subcellular location">
    <subcellularLocation>
        <location evidence="1">Cell membrane</location>
    </subcellularLocation>
</comment>
<evidence type="ECO:0000256" key="5">
    <source>
        <dbReference type="ARBA" id="ARBA00022741"/>
    </source>
</evidence>
<gene>
    <name evidence="11" type="ORF">SAMN02746065_10984</name>
</gene>